<keyword evidence="3 6" id="KW-0223">Dioxygenase</keyword>
<keyword evidence="2" id="KW-0479">Metal-binding</keyword>
<dbReference type="SUPFAM" id="SSF51182">
    <property type="entry name" value="RmlC-like cupins"/>
    <property type="match status" value="1"/>
</dbReference>
<dbReference type="Pfam" id="PF05995">
    <property type="entry name" value="CDO_I"/>
    <property type="match status" value="1"/>
</dbReference>
<sequence length="205" mass="21679">MTIDQSPVLTTAPTPLTLDRLVELTATTAEEVRRGLHEIRFDAENRWSVRLRGDAYADVWLISWTPDQSTALHDHAGSLGALTVVSGALTERYWAAGLHERPLVSGRGAAFPLGHVHDVVNLTTAPAVTVHAYSPPLTAMSYYRIDDTGALSRTHSILTHEPEPDTVVLDGVPTRDGAQRPAAAPTVAAAATATVAPAPAAGGAR</sequence>
<dbReference type="PANTHER" id="PTHR12918:SF1">
    <property type="entry name" value="CYSTEINE DIOXYGENASE TYPE 1"/>
    <property type="match status" value="1"/>
</dbReference>
<proteinExistence type="inferred from homology"/>
<dbReference type="CDD" id="cd10548">
    <property type="entry name" value="cupin_CDO"/>
    <property type="match status" value="1"/>
</dbReference>
<dbReference type="RefSeq" id="WP_378532869.1">
    <property type="nucleotide sequence ID" value="NZ_JBHSBH010000008.1"/>
</dbReference>
<keyword evidence="7" id="KW-1185">Reference proteome</keyword>
<evidence type="ECO:0000256" key="2">
    <source>
        <dbReference type="ARBA" id="ARBA00022723"/>
    </source>
</evidence>
<organism evidence="6 7">
    <name type="scientific">Nocardiopsis sediminis</name>
    <dbReference type="NCBI Taxonomy" id="1778267"/>
    <lineage>
        <taxon>Bacteria</taxon>
        <taxon>Bacillati</taxon>
        <taxon>Actinomycetota</taxon>
        <taxon>Actinomycetes</taxon>
        <taxon>Streptosporangiales</taxon>
        <taxon>Nocardiopsidaceae</taxon>
        <taxon>Nocardiopsis</taxon>
    </lineage>
</organism>
<dbReference type="PANTHER" id="PTHR12918">
    <property type="entry name" value="CYSTEINE DIOXYGENASE"/>
    <property type="match status" value="1"/>
</dbReference>
<reference evidence="7" key="1">
    <citation type="journal article" date="2019" name="Int. J. Syst. Evol. Microbiol.">
        <title>The Global Catalogue of Microorganisms (GCM) 10K type strain sequencing project: providing services to taxonomists for standard genome sequencing and annotation.</title>
        <authorList>
            <consortium name="The Broad Institute Genomics Platform"/>
            <consortium name="The Broad Institute Genome Sequencing Center for Infectious Disease"/>
            <person name="Wu L."/>
            <person name="Ma J."/>
        </authorList>
    </citation>
    <scope>NUCLEOTIDE SEQUENCE [LARGE SCALE GENOMIC DNA]</scope>
    <source>
        <strain evidence="7">TBRC 1826</strain>
    </source>
</reference>
<evidence type="ECO:0000256" key="5">
    <source>
        <dbReference type="ARBA" id="ARBA00023004"/>
    </source>
</evidence>
<evidence type="ECO:0000313" key="6">
    <source>
        <dbReference type="EMBL" id="MFC3996629.1"/>
    </source>
</evidence>
<evidence type="ECO:0000256" key="1">
    <source>
        <dbReference type="ARBA" id="ARBA00006622"/>
    </source>
</evidence>
<comment type="similarity">
    <text evidence="1">Belongs to the cysteine dioxygenase family.</text>
</comment>
<dbReference type="Gene3D" id="2.60.120.10">
    <property type="entry name" value="Jelly Rolls"/>
    <property type="match status" value="1"/>
</dbReference>
<evidence type="ECO:0000256" key="4">
    <source>
        <dbReference type="ARBA" id="ARBA00023002"/>
    </source>
</evidence>
<keyword evidence="5" id="KW-0408">Iron</keyword>
<gene>
    <name evidence="6" type="ORF">ACFOVU_11940</name>
</gene>
<protein>
    <submittedName>
        <fullName evidence="6">Cysteine dioxygenase</fullName>
    </submittedName>
</protein>
<dbReference type="InterPro" id="IPR014710">
    <property type="entry name" value="RmlC-like_jellyroll"/>
</dbReference>
<keyword evidence="4" id="KW-0560">Oxidoreductase</keyword>
<evidence type="ECO:0000256" key="3">
    <source>
        <dbReference type="ARBA" id="ARBA00022964"/>
    </source>
</evidence>
<dbReference type="GO" id="GO:0051213">
    <property type="term" value="F:dioxygenase activity"/>
    <property type="evidence" value="ECO:0007669"/>
    <property type="project" value="UniProtKB-KW"/>
</dbReference>
<dbReference type="EMBL" id="JBHSBH010000008">
    <property type="protein sequence ID" value="MFC3996629.1"/>
    <property type="molecule type" value="Genomic_DNA"/>
</dbReference>
<evidence type="ECO:0000313" key="7">
    <source>
        <dbReference type="Proteomes" id="UP001595847"/>
    </source>
</evidence>
<dbReference type="InterPro" id="IPR011051">
    <property type="entry name" value="RmlC_Cupin_sf"/>
</dbReference>
<accession>A0ABV8FMM0</accession>
<dbReference type="Proteomes" id="UP001595847">
    <property type="component" value="Unassembled WGS sequence"/>
</dbReference>
<name>A0ABV8FMM0_9ACTN</name>
<dbReference type="InterPro" id="IPR010300">
    <property type="entry name" value="CDO_1"/>
</dbReference>
<comment type="caution">
    <text evidence="6">The sequence shown here is derived from an EMBL/GenBank/DDBJ whole genome shotgun (WGS) entry which is preliminary data.</text>
</comment>